<dbReference type="PANTHER" id="PTHR24064">
    <property type="entry name" value="SOLUTE CARRIER FAMILY 22 MEMBER"/>
    <property type="match status" value="1"/>
</dbReference>
<dbReference type="InterPro" id="IPR020846">
    <property type="entry name" value="MFS_dom"/>
</dbReference>
<dbReference type="SUPFAM" id="SSF103473">
    <property type="entry name" value="MFS general substrate transporter"/>
    <property type="match status" value="1"/>
</dbReference>
<feature type="transmembrane region" description="Helical" evidence="5">
    <location>
        <begin position="128"/>
        <end position="151"/>
    </location>
</feature>
<evidence type="ECO:0000256" key="1">
    <source>
        <dbReference type="ARBA" id="ARBA00004141"/>
    </source>
</evidence>
<dbReference type="InterPro" id="IPR036259">
    <property type="entry name" value="MFS_trans_sf"/>
</dbReference>
<accession>A0A6F9DSJ1</accession>
<feature type="transmembrane region" description="Helical" evidence="5">
    <location>
        <begin position="105"/>
        <end position="122"/>
    </location>
</feature>
<evidence type="ECO:0000256" key="4">
    <source>
        <dbReference type="ARBA" id="ARBA00023136"/>
    </source>
</evidence>
<comment type="subcellular location">
    <subcellularLocation>
        <location evidence="1">Membrane</location>
        <topology evidence="1">Multi-pass membrane protein</topology>
    </subcellularLocation>
</comment>
<dbReference type="InterPro" id="IPR005828">
    <property type="entry name" value="MFS_sugar_transport-like"/>
</dbReference>
<feature type="transmembrane region" description="Helical" evidence="5">
    <location>
        <begin position="191"/>
        <end position="209"/>
    </location>
</feature>
<sequence length="499" mass="55905">MDVDDCYTKVVGELGRYQLTIFCILNIFNVVLVPINLLVYFVGADPTKLAEVNFRVHNDSSIIHEWDLFDEKWISDLIQSLFYGGFLVGVITFGQLSDRYGRRKILILGLYLLFPASLITCFSTSWEMFAACRFVSGFLYGGSGLVLYVYLQELVGRSWWAITGSITNTLFSFGIAYMVLIAYFVTPWRQLVAILSVLQVIPLLSLWFIPESPRWLYSHGRLVEAEEVLVKIARKNGVQDPVIALVKKPVEKSKSNHTLIDLLRNRITLKRVIIMSFIWFVSSLVYYSLTLAAGDLGSNLYLNELLSGLVELPPQIWCLFLLNRKWAGRNRLLYSSYFISGLACLGLLGFKHTDKSVGKTILGLTGKMMISSSFNTLYVYTPELFPTSVRNVGLGTASMCARIGSILASFAKSAIEYNAIASYCVFGALGVFAGVLTLLLPETVGKKPPDSFEDLEVKHSVPNYSILNQNPSSANSLDQEMLLSCEENENENEEEDVML</sequence>
<evidence type="ECO:0000256" key="3">
    <source>
        <dbReference type="ARBA" id="ARBA00022989"/>
    </source>
</evidence>
<feature type="transmembrane region" description="Helical" evidence="5">
    <location>
        <begin position="272"/>
        <end position="294"/>
    </location>
</feature>
<proteinExistence type="evidence at transcript level"/>
<evidence type="ECO:0000256" key="2">
    <source>
        <dbReference type="ARBA" id="ARBA00022692"/>
    </source>
</evidence>
<evidence type="ECO:0000259" key="6">
    <source>
        <dbReference type="PROSITE" id="PS50850"/>
    </source>
</evidence>
<evidence type="ECO:0000313" key="7">
    <source>
        <dbReference type="EMBL" id="CAB3266141.1"/>
    </source>
</evidence>
<keyword evidence="4 5" id="KW-0472">Membrane</keyword>
<feature type="transmembrane region" description="Helical" evidence="5">
    <location>
        <begin position="332"/>
        <end position="349"/>
    </location>
</feature>
<evidence type="ECO:0000256" key="5">
    <source>
        <dbReference type="SAM" id="Phobius"/>
    </source>
</evidence>
<dbReference type="Gene3D" id="1.20.1250.20">
    <property type="entry name" value="MFS general substrate transporter like domains"/>
    <property type="match status" value="1"/>
</dbReference>
<feature type="domain" description="Major facilitator superfamily (MFS) profile" evidence="6">
    <location>
        <begin position="31"/>
        <end position="445"/>
    </location>
</feature>
<dbReference type="GO" id="GO:0022857">
    <property type="term" value="F:transmembrane transporter activity"/>
    <property type="evidence" value="ECO:0007669"/>
    <property type="project" value="InterPro"/>
</dbReference>
<reference evidence="7" key="1">
    <citation type="submission" date="2020-04" db="EMBL/GenBank/DDBJ databases">
        <authorList>
            <person name="Neveu A P."/>
        </authorList>
    </citation>
    <scope>NUCLEOTIDE SEQUENCE</scope>
    <source>
        <tissue evidence="7">Whole embryo</tissue>
    </source>
</reference>
<feature type="transmembrane region" description="Helical" evidence="5">
    <location>
        <begin position="158"/>
        <end position="185"/>
    </location>
</feature>
<name>A0A6F9DSJ1_9ASCI</name>
<protein>
    <submittedName>
        <fullName evidence="7">Solute carrier family 22 member 15-like</fullName>
    </submittedName>
</protein>
<keyword evidence="3 5" id="KW-1133">Transmembrane helix</keyword>
<feature type="transmembrane region" description="Helical" evidence="5">
    <location>
        <begin position="19"/>
        <end position="42"/>
    </location>
</feature>
<feature type="transmembrane region" description="Helical" evidence="5">
    <location>
        <begin position="417"/>
        <end position="440"/>
    </location>
</feature>
<gene>
    <name evidence="7" type="primary">Slc22a15-006</name>
</gene>
<feature type="transmembrane region" description="Helical" evidence="5">
    <location>
        <begin position="73"/>
        <end position="93"/>
    </location>
</feature>
<organism evidence="7">
    <name type="scientific">Phallusia mammillata</name>
    <dbReference type="NCBI Taxonomy" id="59560"/>
    <lineage>
        <taxon>Eukaryota</taxon>
        <taxon>Metazoa</taxon>
        <taxon>Chordata</taxon>
        <taxon>Tunicata</taxon>
        <taxon>Ascidiacea</taxon>
        <taxon>Phlebobranchia</taxon>
        <taxon>Ascidiidae</taxon>
        <taxon>Phallusia</taxon>
    </lineage>
</organism>
<dbReference type="EMBL" id="LR790279">
    <property type="protein sequence ID" value="CAB3266141.1"/>
    <property type="molecule type" value="mRNA"/>
</dbReference>
<dbReference type="PROSITE" id="PS50850">
    <property type="entry name" value="MFS"/>
    <property type="match status" value="1"/>
</dbReference>
<dbReference type="AlphaFoldDB" id="A0A6F9DSJ1"/>
<keyword evidence="2 5" id="KW-0812">Transmembrane</keyword>
<dbReference type="GO" id="GO:0016020">
    <property type="term" value="C:membrane"/>
    <property type="evidence" value="ECO:0007669"/>
    <property type="project" value="UniProtKB-SubCell"/>
</dbReference>
<dbReference type="Pfam" id="PF00083">
    <property type="entry name" value="Sugar_tr"/>
    <property type="match status" value="1"/>
</dbReference>